<comment type="caution">
    <text evidence="2">The sequence shown here is derived from an EMBL/GenBank/DDBJ whole genome shotgun (WGS) entry which is preliminary data.</text>
</comment>
<name>A0A292ZIH0_SPHSA</name>
<evidence type="ECO:0000256" key="1">
    <source>
        <dbReference type="SAM" id="MobiDB-lite"/>
    </source>
</evidence>
<proteinExistence type="predicted"/>
<dbReference type="Pfam" id="PF10043">
    <property type="entry name" value="DUF2279"/>
    <property type="match status" value="1"/>
</dbReference>
<protein>
    <recommendedName>
        <fullName evidence="4">DUF2279 domain-containing protein</fullName>
    </recommendedName>
</protein>
<evidence type="ECO:0000313" key="2">
    <source>
        <dbReference type="EMBL" id="GAY22684.1"/>
    </source>
</evidence>
<evidence type="ECO:0008006" key="4">
    <source>
        <dbReference type="Google" id="ProtNLM"/>
    </source>
</evidence>
<reference evidence="2 3" key="1">
    <citation type="journal article" date="2013" name="Biodegradation">
        <title>Occurrence of 4-tert-butylphenol (4-t-BP) biodegradation in an aquatic sample caused by the presence of Spirodela polyrrhiza and isolation of a 4-t-BP-utilizing bacterium.</title>
        <authorList>
            <person name="Ogata Y."/>
            <person name="Toyama T."/>
            <person name="Yu N."/>
            <person name="Wang X."/>
            <person name="Sei K."/>
            <person name="Ike M."/>
        </authorList>
    </citation>
    <scope>NUCLEOTIDE SEQUENCE [LARGE SCALE GENOMIC DNA]</scope>
    <source>
        <strain evidence="2 3">OMI</strain>
    </source>
</reference>
<dbReference type="Proteomes" id="UP000221538">
    <property type="component" value="Unassembled WGS sequence"/>
</dbReference>
<evidence type="ECO:0000313" key="3">
    <source>
        <dbReference type="Proteomes" id="UP000221538"/>
    </source>
</evidence>
<dbReference type="InterPro" id="IPR018736">
    <property type="entry name" value="DUF2279_periplasmic_lipo"/>
</dbReference>
<dbReference type="AlphaFoldDB" id="A0A292ZIH0"/>
<gene>
    <name evidence="2" type="ORF">SFOMI_3245</name>
</gene>
<accession>A0A292ZIH0</accession>
<sequence length="341" mass="38514">MQSLQWAQSVGEERMRPAWTFLPLPWALCIALTPADAQDVRPDEAVQTALLETPFDLRAMTPEPPETGNRVQGPADPRIPPPPDPVMEGRYHSLGSRIGAARWETIGLFAYITATQAYWTDGTTHFHFKDEGWFGKNTHNLGIDKLTHAFNAYLFAEFLGARIARRTHDRARAAAPAALLSMGLMLYGELWDAHKKDSGFSIQDVVFNSGGAAFSVLRHTVPGLEEKLDFRLLMMPNSEVYSFKGKRHYEQQRFLLALELSGFRGLRDSPLRFVELQVGYRGRNFTNADRAAGREPERDIFFGVGLNIKQLFFRDSRSRLGRAIGSGLNYFQLPYTAAYFH</sequence>
<feature type="region of interest" description="Disordered" evidence="1">
    <location>
        <begin position="56"/>
        <end position="81"/>
    </location>
</feature>
<organism evidence="2 3">
    <name type="scientific">Sphingobium fuliginis (strain ATCC 27551)</name>
    <dbReference type="NCBI Taxonomy" id="336203"/>
    <lineage>
        <taxon>Bacteria</taxon>
        <taxon>Pseudomonadati</taxon>
        <taxon>Pseudomonadota</taxon>
        <taxon>Alphaproteobacteria</taxon>
        <taxon>Sphingomonadales</taxon>
        <taxon>Sphingomonadaceae</taxon>
        <taxon>Sphingobium</taxon>
    </lineage>
</organism>
<reference evidence="2 3" key="2">
    <citation type="journal article" date="2013" name="Environ. Sci. Technol.">
        <title>The 4-tert-butylphenol-utilizing bacterium Sphingobium fuliginis OMI can degrade bisphenols via phenolic ring hydroxylation and meta-cleavage pathway.</title>
        <authorList>
            <person name="Ogata Y."/>
            <person name="Goda S."/>
            <person name="Toyama T."/>
            <person name="Sei K."/>
            <person name="Ike M."/>
        </authorList>
    </citation>
    <scope>NUCLEOTIDE SEQUENCE [LARGE SCALE GENOMIC DNA]</scope>
    <source>
        <strain evidence="2 3">OMI</strain>
    </source>
</reference>
<dbReference type="EMBL" id="BEWI01000032">
    <property type="protein sequence ID" value="GAY22684.1"/>
    <property type="molecule type" value="Genomic_DNA"/>
</dbReference>